<organism evidence="1 2">
    <name type="scientific">Nonomuraea montanisoli</name>
    <dbReference type="NCBI Taxonomy" id="2741721"/>
    <lineage>
        <taxon>Bacteria</taxon>
        <taxon>Bacillati</taxon>
        <taxon>Actinomycetota</taxon>
        <taxon>Actinomycetes</taxon>
        <taxon>Streptosporangiales</taxon>
        <taxon>Streptosporangiaceae</taxon>
        <taxon>Nonomuraea</taxon>
    </lineage>
</organism>
<evidence type="ECO:0008006" key="3">
    <source>
        <dbReference type="Google" id="ProtNLM"/>
    </source>
</evidence>
<sequence>MTTPKLITRRISPKNISLLDAVADIEPGAISLHATDLDEAGRERVARFLMEHGELLRILKLRPRQGDYLRADLRGVDFAVHCPHLQTLDVQRVVFNDSVFAHPALRDLKLVESKYVGGPQIVIGATAPLRKVEFEECHVKADVLTIAPESPLKVFRYSLDEDYAEECPDRFDVLGAGLETIAINACWTYTVTTSPAARRRNWKWTFRAGQYGSVTHIDRYTNSSTGAEEEAVHHYGTRED</sequence>
<gene>
    <name evidence="1" type="ORF">HTZ77_23575</name>
</gene>
<evidence type="ECO:0000313" key="2">
    <source>
        <dbReference type="Proteomes" id="UP000586042"/>
    </source>
</evidence>
<comment type="caution">
    <text evidence="1">The sequence shown here is derived from an EMBL/GenBank/DDBJ whole genome shotgun (WGS) entry which is preliminary data.</text>
</comment>
<keyword evidence="2" id="KW-1185">Reference proteome</keyword>
<proteinExistence type="predicted"/>
<accession>A0A7Y6IA11</accession>
<reference evidence="1 2" key="1">
    <citation type="submission" date="2020-06" db="EMBL/GenBank/DDBJ databases">
        <title>Nonomuraea sp. SMC257, a novel actinomycete isolated from soil.</title>
        <authorList>
            <person name="Chanama M."/>
        </authorList>
    </citation>
    <scope>NUCLEOTIDE SEQUENCE [LARGE SCALE GENOMIC DNA]</scope>
    <source>
        <strain evidence="1 2">SMC257</strain>
    </source>
</reference>
<name>A0A7Y6IA11_9ACTN</name>
<dbReference type="AlphaFoldDB" id="A0A7Y6IA11"/>
<dbReference type="RefSeq" id="WP_175591854.1">
    <property type="nucleotide sequence ID" value="NZ_JABWGN010000009.1"/>
</dbReference>
<evidence type="ECO:0000313" key="1">
    <source>
        <dbReference type="EMBL" id="NUW34394.1"/>
    </source>
</evidence>
<protein>
    <recommendedName>
        <fullName evidence="3">Pentapeptide repeat-containing protein</fullName>
    </recommendedName>
</protein>
<dbReference type="Proteomes" id="UP000586042">
    <property type="component" value="Unassembled WGS sequence"/>
</dbReference>
<dbReference type="EMBL" id="JABWGN010000009">
    <property type="protein sequence ID" value="NUW34394.1"/>
    <property type="molecule type" value="Genomic_DNA"/>
</dbReference>